<evidence type="ECO:0000313" key="2">
    <source>
        <dbReference type="EMBL" id="MBD5772457.1"/>
    </source>
</evidence>
<sequence>MVLLVYLKQKCVAIIAVFIFLFSSISLVQAANSSTIGSNIIGSAYSLKTGSLLYRETHKKINHVLHEVKYTEPNGDVFARKTIDFSQSLIAPSLSQINERNGEEIFVRQEGNSLVVSYKENSVSKQDSKRFKVDAGMIIDAGFDGFIKQYWSVLESGKKLSVDYLVPSEKTTFRFRFSRAPCIDGTKSDAICFSLSPISWVVKLAVDPIVVAYDATEKKLLRFTGRANIANAAGKYETVDIQYRYF</sequence>
<reference evidence="2 3" key="1">
    <citation type="submission" date="2020-09" db="EMBL/GenBank/DDBJ databases">
        <title>Marinomonas sp. nov., isolated from the cysticercosis algae of Qingdao, China.</title>
        <authorList>
            <person name="Sun X."/>
        </authorList>
    </citation>
    <scope>NUCLEOTIDE SEQUENCE [LARGE SCALE GENOMIC DNA]</scope>
    <source>
        <strain evidence="2 3">SM2066</strain>
    </source>
</reference>
<dbReference type="Proteomes" id="UP000604161">
    <property type="component" value="Unassembled WGS sequence"/>
</dbReference>
<evidence type="ECO:0000256" key="1">
    <source>
        <dbReference type="SAM" id="SignalP"/>
    </source>
</evidence>
<feature type="chain" id="PRO_5045951061" evidence="1">
    <location>
        <begin position="31"/>
        <end position="246"/>
    </location>
</feature>
<accession>A0ABR8P4Y9</accession>
<name>A0ABR8P4Y9_9GAMM</name>
<dbReference type="RefSeq" id="WP_191595908.1">
    <property type="nucleotide sequence ID" value="NZ_JACYFC010000006.1"/>
</dbReference>
<keyword evidence="3" id="KW-1185">Reference proteome</keyword>
<dbReference type="EMBL" id="JACYFC010000006">
    <property type="protein sequence ID" value="MBD5772457.1"/>
    <property type="molecule type" value="Genomic_DNA"/>
</dbReference>
<comment type="caution">
    <text evidence="2">The sequence shown here is derived from an EMBL/GenBank/DDBJ whole genome shotgun (WGS) entry which is preliminary data.</text>
</comment>
<feature type="signal peptide" evidence="1">
    <location>
        <begin position="1"/>
        <end position="30"/>
    </location>
</feature>
<protein>
    <submittedName>
        <fullName evidence="2">Uncharacterized protein</fullName>
    </submittedName>
</protein>
<evidence type="ECO:0000313" key="3">
    <source>
        <dbReference type="Proteomes" id="UP000604161"/>
    </source>
</evidence>
<gene>
    <name evidence="2" type="ORF">IF202_15570</name>
</gene>
<organism evidence="2 3">
    <name type="scientific">Marinomonas colpomeniae</name>
    <dbReference type="NCBI Taxonomy" id="2774408"/>
    <lineage>
        <taxon>Bacteria</taxon>
        <taxon>Pseudomonadati</taxon>
        <taxon>Pseudomonadota</taxon>
        <taxon>Gammaproteobacteria</taxon>
        <taxon>Oceanospirillales</taxon>
        <taxon>Oceanospirillaceae</taxon>
        <taxon>Marinomonas</taxon>
    </lineage>
</organism>
<keyword evidence="1" id="KW-0732">Signal</keyword>
<proteinExistence type="predicted"/>